<dbReference type="AlphaFoldDB" id="A0AAV1WB53"/>
<evidence type="ECO:0000313" key="1">
    <source>
        <dbReference type="EMBL" id="CAL0306254.1"/>
    </source>
</evidence>
<keyword evidence="2" id="KW-1185">Reference proteome</keyword>
<dbReference type="Proteomes" id="UP001497480">
    <property type="component" value="Unassembled WGS sequence"/>
</dbReference>
<accession>A0AAV1WB53</accession>
<proteinExistence type="predicted"/>
<dbReference type="EMBL" id="CAXHTB010000005">
    <property type="protein sequence ID" value="CAL0306254.1"/>
    <property type="molecule type" value="Genomic_DNA"/>
</dbReference>
<evidence type="ECO:0000313" key="2">
    <source>
        <dbReference type="Proteomes" id="UP001497480"/>
    </source>
</evidence>
<name>A0AAV1WB53_LUPLU</name>
<sequence>MKGYPFPCLGVQNLDGGVLTNDNLVAAAFVADGSFNGGDNALHQLIFQLFFMSLTHTRVAEYPIS</sequence>
<protein>
    <submittedName>
        <fullName evidence="1">Uncharacterized protein</fullName>
    </submittedName>
</protein>
<reference evidence="1 2" key="1">
    <citation type="submission" date="2024-03" db="EMBL/GenBank/DDBJ databases">
        <authorList>
            <person name="Martinez-Hernandez J."/>
        </authorList>
    </citation>
    <scope>NUCLEOTIDE SEQUENCE [LARGE SCALE GENOMIC DNA]</scope>
</reference>
<organism evidence="1 2">
    <name type="scientific">Lupinus luteus</name>
    <name type="common">European yellow lupine</name>
    <dbReference type="NCBI Taxonomy" id="3873"/>
    <lineage>
        <taxon>Eukaryota</taxon>
        <taxon>Viridiplantae</taxon>
        <taxon>Streptophyta</taxon>
        <taxon>Embryophyta</taxon>
        <taxon>Tracheophyta</taxon>
        <taxon>Spermatophyta</taxon>
        <taxon>Magnoliopsida</taxon>
        <taxon>eudicotyledons</taxon>
        <taxon>Gunneridae</taxon>
        <taxon>Pentapetalae</taxon>
        <taxon>rosids</taxon>
        <taxon>fabids</taxon>
        <taxon>Fabales</taxon>
        <taxon>Fabaceae</taxon>
        <taxon>Papilionoideae</taxon>
        <taxon>50 kb inversion clade</taxon>
        <taxon>genistoids sensu lato</taxon>
        <taxon>core genistoids</taxon>
        <taxon>Genisteae</taxon>
        <taxon>Lupinus</taxon>
    </lineage>
</organism>
<comment type="caution">
    <text evidence="1">The sequence shown here is derived from an EMBL/GenBank/DDBJ whole genome shotgun (WGS) entry which is preliminary data.</text>
</comment>
<gene>
    <name evidence="1" type="ORF">LLUT_LOCUS7314</name>
</gene>